<evidence type="ECO:0000256" key="3">
    <source>
        <dbReference type="ARBA" id="ARBA00022475"/>
    </source>
</evidence>
<comment type="caution">
    <text evidence="9">The sequence shown here is derived from an EMBL/GenBank/DDBJ whole genome shotgun (WGS) entry which is preliminary data.</text>
</comment>
<evidence type="ECO:0000313" key="10">
    <source>
        <dbReference type="Proteomes" id="UP000182379"/>
    </source>
</evidence>
<keyword evidence="4 8" id="KW-0812">Transmembrane</keyword>
<dbReference type="Pfam" id="PF04093">
    <property type="entry name" value="MreD"/>
    <property type="match status" value="1"/>
</dbReference>
<keyword evidence="5" id="KW-0133">Cell shape</keyword>
<feature type="transmembrane region" description="Helical" evidence="8">
    <location>
        <begin position="51"/>
        <end position="75"/>
    </location>
</feature>
<comment type="subcellular location">
    <subcellularLocation>
        <location evidence="1">Cell membrane</location>
        <topology evidence="1">Multi-pass membrane protein</topology>
    </subcellularLocation>
</comment>
<evidence type="ECO:0000256" key="7">
    <source>
        <dbReference type="ARBA" id="ARBA00023136"/>
    </source>
</evidence>
<keyword evidence="7 8" id="KW-0472">Membrane</keyword>
<organism evidence="9 10">
    <name type="scientific">Acidaminococcus fermentans</name>
    <dbReference type="NCBI Taxonomy" id="905"/>
    <lineage>
        <taxon>Bacteria</taxon>
        <taxon>Bacillati</taxon>
        <taxon>Bacillota</taxon>
        <taxon>Negativicutes</taxon>
        <taxon>Acidaminococcales</taxon>
        <taxon>Acidaminococcaceae</taxon>
        <taxon>Acidaminococcus</taxon>
    </lineage>
</organism>
<keyword evidence="6 8" id="KW-1133">Transmembrane helix</keyword>
<dbReference type="RefSeq" id="WP_074705638.1">
    <property type="nucleotide sequence ID" value="NZ_CAMEFB010000001.1"/>
</dbReference>
<evidence type="ECO:0000256" key="2">
    <source>
        <dbReference type="ARBA" id="ARBA00007776"/>
    </source>
</evidence>
<evidence type="ECO:0000256" key="8">
    <source>
        <dbReference type="SAM" id="Phobius"/>
    </source>
</evidence>
<evidence type="ECO:0000256" key="4">
    <source>
        <dbReference type="ARBA" id="ARBA00022692"/>
    </source>
</evidence>
<evidence type="ECO:0000256" key="6">
    <source>
        <dbReference type="ARBA" id="ARBA00022989"/>
    </source>
</evidence>
<accession>A0A1H2WJR3</accession>
<dbReference type="Proteomes" id="UP000182379">
    <property type="component" value="Unassembled WGS sequence"/>
</dbReference>
<feature type="transmembrane region" description="Helical" evidence="8">
    <location>
        <begin position="135"/>
        <end position="153"/>
    </location>
</feature>
<comment type="similarity">
    <text evidence="2">Belongs to the MreD family.</text>
</comment>
<dbReference type="EMBL" id="FNOP01000006">
    <property type="protein sequence ID" value="SDW80716.1"/>
    <property type="molecule type" value="Genomic_DNA"/>
</dbReference>
<name>A0A1H2WJR3_ACIFE</name>
<keyword evidence="3" id="KW-1003">Cell membrane</keyword>
<proteinExistence type="inferred from homology"/>
<evidence type="ECO:0000313" key="9">
    <source>
        <dbReference type="EMBL" id="SDW80716.1"/>
    </source>
</evidence>
<reference evidence="9 10" key="1">
    <citation type="submission" date="2016-10" db="EMBL/GenBank/DDBJ databases">
        <authorList>
            <person name="Varghese N."/>
            <person name="Submissions S."/>
        </authorList>
    </citation>
    <scope>NUCLEOTIDE SEQUENCE [LARGE SCALE GENOMIC DNA]</scope>
    <source>
        <strain evidence="9 10">WCC6</strain>
    </source>
</reference>
<dbReference type="AlphaFoldDB" id="A0A1H2WJR3"/>
<evidence type="ECO:0000256" key="5">
    <source>
        <dbReference type="ARBA" id="ARBA00022960"/>
    </source>
</evidence>
<dbReference type="NCBIfam" id="TIGR03426">
    <property type="entry name" value="shape_MreD"/>
    <property type="match status" value="1"/>
</dbReference>
<dbReference type="GO" id="GO:0008360">
    <property type="term" value="P:regulation of cell shape"/>
    <property type="evidence" value="ECO:0007669"/>
    <property type="project" value="UniProtKB-KW"/>
</dbReference>
<dbReference type="InterPro" id="IPR007227">
    <property type="entry name" value="Cell_shape_determining_MreD"/>
</dbReference>
<evidence type="ECO:0000256" key="1">
    <source>
        <dbReference type="ARBA" id="ARBA00004651"/>
    </source>
</evidence>
<sequence length="170" mass="19960">MVLVGFAWLLFTLFLFTLENHWFLFFNTTQSPDLLLLFLLLYAMDQGKRNGAVYGLGIGALLDVVTFSYFGWHMVSRTVIGYLVGKNRVNMFVDRLPTYLILTTLVTLLLQVARGLFLCIMLGRWLPLWPLTLQTLKAMGWNLVLAPVMWFLYHRLKKRVRSRLDYYYHL</sequence>
<gene>
    <name evidence="9" type="ORF">SAMN05216495_10667</name>
</gene>
<feature type="transmembrane region" description="Helical" evidence="8">
    <location>
        <begin position="96"/>
        <end position="123"/>
    </location>
</feature>
<protein>
    <submittedName>
        <fullName evidence="9">Rod shape-determining protein MreD</fullName>
    </submittedName>
</protein>
<dbReference type="GO" id="GO:0005886">
    <property type="term" value="C:plasma membrane"/>
    <property type="evidence" value="ECO:0007669"/>
    <property type="project" value="UniProtKB-SubCell"/>
</dbReference>